<organism evidence="2 3">
    <name type="scientific">Corvus moneduloides</name>
    <name type="common">New Caledonian crow</name>
    <dbReference type="NCBI Taxonomy" id="1196302"/>
    <lineage>
        <taxon>Eukaryota</taxon>
        <taxon>Metazoa</taxon>
        <taxon>Chordata</taxon>
        <taxon>Craniata</taxon>
        <taxon>Vertebrata</taxon>
        <taxon>Euteleostomi</taxon>
        <taxon>Archelosauria</taxon>
        <taxon>Archosauria</taxon>
        <taxon>Dinosauria</taxon>
        <taxon>Saurischia</taxon>
        <taxon>Theropoda</taxon>
        <taxon>Coelurosauria</taxon>
        <taxon>Aves</taxon>
        <taxon>Neognathae</taxon>
        <taxon>Neoaves</taxon>
        <taxon>Telluraves</taxon>
        <taxon>Australaves</taxon>
        <taxon>Passeriformes</taxon>
        <taxon>Corvoidea</taxon>
        <taxon>Corvidae</taxon>
        <taxon>Corvus</taxon>
    </lineage>
</organism>
<accession>A0A8C3DH21</accession>
<proteinExistence type="predicted"/>
<reference evidence="2" key="3">
    <citation type="submission" date="2025-09" db="UniProtKB">
        <authorList>
            <consortium name="Ensembl"/>
        </authorList>
    </citation>
    <scope>IDENTIFICATION</scope>
</reference>
<evidence type="ECO:0000313" key="3">
    <source>
        <dbReference type="Proteomes" id="UP000694553"/>
    </source>
</evidence>
<reference evidence="2" key="2">
    <citation type="submission" date="2025-08" db="UniProtKB">
        <authorList>
            <consortium name="Ensembl"/>
        </authorList>
    </citation>
    <scope>IDENTIFICATION</scope>
</reference>
<reference evidence="3" key="1">
    <citation type="submission" date="2019-10" db="EMBL/GenBank/DDBJ databases">
        <title>Corvus moneduloides (New Caledonian crow) genome, bCorMon1, primary haplotype.</title>
        <authorList>
            <person name="Rutz C."/>
            <person name="Fungtammasan C."/>
            <person name="Mountcastle J."/>
            <person name="Formenti G."/>
            <person name="Chow W."/>
            <person name="Howe K."/>
            <person name="Steele M.P."/>
            <person name="Fernandes J."/>
            <person name="Gilbert M.T.P."/>
            <person name="Fedrigo O."/>
            <person name="Jarvis E.D."/>
            <person name="Gemmell N."/>
        </authorList>
    </citation>
    <scope>NUCLEOTIDE SEQUENCE [LARGE SCALE GENOMIC DNA]</scope>
</reference>
<feature type="region of interest" description="Disordered" evidence="1">
    <location>
        <begin position="26"/>
        <end position="58"/>
    </location>
</feature>
<keyword evidence="3" id="KW-1185">Reference proteome</keyword>
<name>A0A8C3DH21_CORMO</name>
<sequence length="58" mass="5987">MAAVLELLLQEEVPVSAVVRWLRHGPGHRPAEVTRAGLSARPPSLPSRSAVAAAGPGP</sequence>
<protein>
    <submittedName>
        <fullName evidence="2">Uncharacterized protein</fullName>
    </submittedName>
</protein>
<dbReference type="Proteomes" id="UP000694553">
    <property type="component" value="Unassembled WGS sequence"/>
</dbReference>
<evidence type="ECO:0000256" key="1">
    <source>
        <dbReference type="SAM" id="MobiDB-lite"/>
    </source>
</evidence>
<evidence type="ECO:0000313" key="2">
    <source>
        <dbReference type="Ensembl" id="ENSCMUP00000006838.1"/>
    </source>
</evidence>
<dbReference type="AlphaFoldDB" id="A0A8C3DH21"/>
<feature type="compositionally biased region" description="Low complexity" evidence="1">
    <location>
        <begin position="36"/>
        <end position="58"/>
    </location>
</feature>
<dbReference type="Ensembl" id="ENSCMUT00000007388.2">
    <property type="protein sequence ID" value="ENSCMUP00000006838.1"/>
    <property type="gene ID" value="ENSCMUG00000004534.2"/>
</dbReference>